<dbReference type="SUPFAM" id="SSF53335">
    <property type="entry name" value="S-adenosyl-L-methionine-dependent methyltransferases"/>
    <property type="match status" value="1"/>
</dbReference>
<dbReference type="GO" id="GO:0032259">
    <property type="term" value="P:methylation"/>
    <property type="evidence" value="ECO:0007669"/>
    <property type="project" value="UniProtKB-KW"/>
</dbReference>
<keyword evidence="8" id="KW-1185">Reference proteome</keyword>
<dbReference type="EMBL" id="FZOF01000033">
    <property type="protein sequence ID" value="SNT52172.1"/>
    <property type="molecule type" value="Genomic_DNA"/>
</dbReference>
<dbReference type="Pfam" id="PF08100">
    <property type="entry name" value="Dimerisation"/>
    <property type="match status" value="1"/>
</dbReference>
<evidence type="ECO:0000256" key="2">
    <source>
        <dbReference type="ARBA" id="ARBA00022679"/>
    </source>
</evidence>
<accession>A0A239NCE9</accession>
<protein>
    <submittedName>
        <fullName evidence="7">Dimerisation domain-containing protein</fullName>
    </submittedName>
</protein>
<dbReference type="PANTHER" id="PTHR43712">
    <property type="entry name" value="PUTATIVE (AFU_ORTHOLOGUE AFUA_4G14580)-RELATED"/>
    <property type="match status" value="1"/>
</dbReference>
<evidence type="ECO:0000256" key="3">
    <source>
        <dbReference type="ARBA" id="ARBA00022691"/>
    </source>
</evidence>
<evidence type="ECO:0000256" key="1">
    <source>
        <dbReference type="ARBA" id="ARBA00022603"/>
    </source>
</evidence>
<dbReference type="PIRSF" id="PIRSF005739">
    <property type="entry name" value="O-mtase"/>
    <property type="match status" value="1"/>
</dbReference>
<dbReference type="Proteomes" id="UP000198280">
    <property type="component" value="Unassembled WGS sequence"/>
</dbReference>
<feature type="domain" description="O-methyltransferase dimerisation" evidence="6">
    <location>
        <begin position="19"/>
        <end position="94"/>
    </location>
</feature>
<dbReference type="GO" id="GO:0046983">
    <property type="term" value="F:protein dimerization activity"/>
    <property type="evidence" value="ECO:0007669"/>
    <property type="project" value="InterPro"/>
</dbReference>
<sequence>MTENRQNSSSEAASAGVLMQMLSGYWVTQIVRAAVDLSIPDHLADGPLGAEEIAERESSDPATTYRLLRACASLGLVEHQGERRFSDTPLSRLLRTGAPNTLREVALTWAGPSHWRAWERFPEAVRKGGTQIESALGTDFFSYLGDNPAEAELFSVAMSGMSEQLNRDLARALDTTRTTVAVDVGGGTGALVQGLLMANPNLHGQSLDLPHAAAAARASAEKQGLTDRFTAVTGDFFESVPPADLYLLKMVLHDWNDADCVRILENCRAAARPGARVVVVENVIGEIGAPGFEPLADMHMLAMLPGQERDLPEFDALFAASGWRRTAVSPTGFQFKIIELEAS</sequence>
<dbReference type="InterPro" id="IPR016461">
    <property type="entry name" value="COMT-like"/>
</dbReference>
<dbReference type="PANTHER" id="PTHR43712:SF2">
    <property type="entry name" value="O-METHYLTRANSFERASE CICE"/>
    <property type="match status" value="1"/>
</dbReference>
<dbReference type="AlphaFoldDB" id="A0A239NCE9"/>
<dbReference type="InterPro" id="IPR012967">
    <property type="entry name" value="COMT_dimerisation"/>
</dbReference>
<dbReference type="PROSITE" id="PS51683">
    <property type="entry name" value="SAM_OMT_II"/>
    <property type="match status" value="1"/>
</dbReference>
<organism evidence="7 8">
    <name type="scientific">Actinacidiphila glaucinigra</name>
    <dbReference type="NCBI Taxonomy" id="235986"/>
    <lineage>
        <taxon>Bacteria</taxon>
        <taxon>Bacillati</taxon>
        <taxon>Actinomycetota</taxon>
        <taxon>Actinomycetes</taxon>
        <taxon>Kitasatosporales</taxon>
        <taxon>Streptomycetaceae</taxon>
        <taxon>Actinacidiphila</taxon>
    </lineage>
</organism>
<evidence type="ECO:0000259" key="6">
    <source>
        <dbReference type="Pfam" id="PF08100"/>
    </source>
</evidence>
<evidence type="ECO:0000313" key="7">
    <source>
        <dbReference type="EMBL" id="SNT52172.1"/>
    </source>
</evidence>
<keyword evidence="3" id="KW-0949">S-adenosyl-L-methionine</keyword>
<evidence type="ECO:0000259" key="5">
    <source>
        <dbReference type="Pfam" id="PF00891"/>
    </source>
</evidence>
<keyword evidence="1" id="KW-0489">Methyltransferase</keyword>
<keyword evidence="2" id="KW-0808">Transferase</keyword>
<dbReference type="InterPro" id="IPR036390">
    <property type="entry name" value="WH_DNA-bd_sf"/>
</dbReference>
<reference evidence="7 8" key="1">
    <citation type="submission" date="2017-06" db="EMBL/GenBank/DDBJ databases">
        <authorList>
            <person name="Kim H.J."/>
            <person name="Triplett B.A."/>
        </authorList>
    </citation>
    <scope>NUCLEOTIDE SEQUENCE [LARGE SCALE GENOMIC DNA]</scope>
    <source>
        <strain evidence="7 8">CGMCC 4.1858</strain>
    </source>
</reference>
<dbReference type="RefSeq" id="WP_089228557.1">
    <property type="nucleotide sequence ID" value="NZ_FZOF01000033.1"/>
</dbReference>
<dbReference type="InterPro" id="IPR036388">
    <property type="entry name" value="WH-like_DNA-bd_sf"/>
</dbReference>
<proteinExistence type="predicted"/>
<dbReference type="InterPro" id="IPR001077">
    <property type="entry name" value="COMT_C"/>
</dbReference>
<evidence type="ECO:0000256" key="4">
    <source>
        <dbReference type="PIRSR" id="PIRSR005739-1"/>
    </source>
</evidence>
<gene>
    <name evidence="7" type="ORF">SAMN05216252_13378</name>
</gene>
<dbReference type="Pfam" id="PF00891">
    <property type="entry name" value="Methyltransf_2"/>
    <property type="match status" value="1"/>
</dbReference>
<evidence type="ECO:0000313" key="8">
    <source>
        <dbReference type="Proteomes" id="UP000198280"/>
    </source>
</evidence>
<dbReference type="OrthoDB" id="4145676at2"/>
<feature type="active site" description="Proton acceptor" evidence="4">
    <location>
        <position position="253"/>
    </location>
</feature>
<dbReference type="InterPro" id="IPR029063">
    <property type="entry name" value="SAM-dependent_MTases_sf"/>
</dbReference>
<dbReference type="GO" id="GO:0008171">
    <property type="term" value="F:O-methyltransferase activity"/>
    <property type="evidence" value="ECO:0007669"/>
    <property type="project" value="InterPro"/>
</dbReference>
<dbReference type="CDD" id="cd02440">
    <property type="entry name" value="AdoMet_MTases"/>
    <property type="match status" value="1"/>
</dbReference>
<dbReference type="Gene3D" id="1.10.10.10">
    <property type="entry name" value="Winged helix-like DNA-binding domain superfamily/Winged helix DNA-binding domain"/>
    <property type="match status" value="1"/>
</dbReference>
<name>A0A239NCE9_9ACTN</name>
<dbReference type="Gene3D" id="3.40.50.150">
    <property type="entry name" value="Vaccinia Virus protein VP39"/>
    <property type="match status" value="1"/>
</dbReference>
<feature type="domain" description="O-methyltransferase C-terminal" evidence="5">
    <location>
        <begin position="118"/>
        <end position="324"/>
    </location>
</feature>
<dbReference type="SUPFAM" id="SSF46785">
    <property type="entry name" value="Winged helix' DNA-binding domain"/>
    <property type="match status" value="1"/>
</dbReference>